<feature type="region of interest" description="Disordered" evidence="1">
    <location>
        <begin position="164"/>
        <end position="216"/>
    </location>
</feature>
<accession>A0A067SZB5</accession>
<evidence type="ECO:0000313" key="2">
    <source>
        <dbReference type="EMBL" id="KDR75402.1"/>
    </source>
</evidence>
<organism evidence="2 3">
    <name type="scientific">Galerina marginata (strain CBS 339.88)</name>
    <dbReference type="NCBI Taxonomy" id="685588"/>
    <lineage>
        <taxon>Eukaryota</taxon>
        <taxon>Fungi</taxon>
        <taxon>Dikarya</taxon>
        <taxon>Basidiomycota</taxon>
        <taxon>Agaricomycotina</taxon>
        <taxon>Agaricomycetes</taxon>
        <taxon>Agaricomycetidae</taxon>
        <taxon>Agaricales</taxon>
        <taxon>Agaricineae</taxon>
        <taxon>Strophariaceae</taxon>
        <taxon>Galerina</taxon>
    </lineage>
</organism>
<gene>
    <name evidence="2" type="ORF">GALMADRAFT_553914</name>
</gene>
<sequence>MLSTHLDGLNQPTFITQIFVTVTLESFDTNEVSVDFVVQNPLNADLIIEFVQSDAGVNGEIFAQFSQAFDNFVVPPGQTVHSGTFDHVLLTQGALAALDIIPLGFLDVSSAATVRVGQGGYQIPFLKLVQPGVPTEYNLALDGLSLKKAAQSVSASSAAAADKSTAVSPSSSASASAGTTSDTPTNAIAPATPTPPADVSSSDKVSAVAAAPVVTP</sequence>
<dbReference type="STRING" id="685588.A0A067SZB5"/>
<protein>
    <submittedName>
        <fullName evidence="2">Uncharacterized protein</fullName>
    </submittedName>
</protein>
<dbReference type="EMBL" id="KL142381">
    <property type="protein sequence ID" value="KDR75402.1"/>
    <property type="molecule type" value="Genomic_DNA"/>
</dbReference>
<keyword evidence="3" id="KW-1185">Reference proteome</keyword>
<dbReference type="Proteomes" id="UP000027222">
    <property type="component" value="Unassembled WGS sequence"/>
</dbReference>
<dbReference type="OrthoDB" id="3251634at2759"/>
<evidence type="ECO:0000313" key="3">
    <source>
        <dbReference type="Proteomes" id="UP000027222"/>
    </source>
</evidence>
<dbReference type="AlphaFoldDB" id="A0A067SZB5"/>
<reference evidence="3" key="1">
    <citation type="journal article" date="2014" name="Proc. Natl. Acad. Sci. U.S.A.">
        <title>Extensive sampling of basidiomycete genomes demonstrates inadequacy of the white-rot/brown-rot paradigm for wood decay fungi.</title>
        <authorList>
            <person name="Riley R."/>
            <person name="Salamov A.A."/>
            <person name="Brown D.W."/>
            <person name="Nagy L.G."/>
            <person name="Floudas D."/>
            <person name="Held B.W."/>
            <person name="Levasseur A."/>
            <person name="Lombard V."/>
            <person name="Morin E."/>
            <person name="Otillar R."/>
            <person name="Lindquist E.A."/>
            <person name="Sun H."/>
            <person name="LaButti K.M."/>
            <person name="Schmutz J."/>
            <person name="Jabbour D."/>
            <person name="Luo H."/>
            <person name="Baker S.E."/>
            <person name="Pisabarro A.G."/>
            <person name="Walton J.D."/>
            <person name="Blanchette R.A."/>
            <person name="Henrissat B."/>
            <person name="Martin F."/>
            <person name="Cullen D."/>
            <person name="Hibbett D.S."/>
            <person name="Grigoriev I.V."/>
        </authorList>
    </citation>
    <scope>NUCLEOTIDE SEQUENCE [LARGE SCALE GENOMIC DNA]</scope>
    <source>
        <strain evidence="3">CBS 339.88</strain>
    </source>
</reference>
<proteinExistence type="predicted"/>
<dbReference type="HOGENOM" id="CLU_1277691_0_0_1"/>
<evidence type="ECO:0000256" key="1">
    <source>
        <dbReference type="SAM" id="MobiDB-lite"/>
    </source>
</evidence>
<name>A0A067SZB5_GALM3</name>